<feature type="signal peptide" evidence="5">
    <location>
        <begin position="1"/>
        <end position="22"/>
    </location>
</feature>
<feature type="chain" id="PRO_5045540684" description="undecaprenyl-diphosphate phosphatase" evidence="5">
    <location>
        <begin position="23"/>
        <end position="493"/>
    </location>
</feature>
<dbReference type="EMBL" id="CP050266">
    <property type="protein sequence ID" value="QIR06325.1"/>
    <property type="molecule type" value="Genomic_DNA"/>
</dbReference>
<dbReference type="RefSeq" id="WP_167314512.1">
    <property type="nucleotide sequence ID" value="NZ_CP050266.1"/>
</dbReference>
<evidence type="ECO:0000313" key="7">
    <source>
        <dbReference type="EMBL" id="QIR06325.1"/>
    </source>
</evidence>
<accession>A0ABX6K453</accession>
<keyword evidence="4" id="KW-0812">Transmembrane</keyword>
<dbReference type="Gene3D" id="1.20.144.10">
    <property type="entry name" value="Phosphatidic acid phosphatase type 2/haloperoxidase"/>
    <property type="match status" value="1"/>
</dbReference>
<feature type="domain" description="Nudix hydrolase" evidence="6">
    <location>
        <begin position="32"/>
        <end position="164"/>
    </location>
</feature>
<dbReference type="Gene3D" id="3.90.79.10">
    <property type="entry name" value="Nucleoside Triphosphate Pyrophosphohydrolase"/>
    <property type="match status" value="1"/>
</dbReference>
<dbReference type="Pfam" id="PF01569">
    <property type="entry name" value="PAP2"/>
    <property type="match status" value="1"/>
</dbReference>
<evidence type="ECO:0000256" key="4">
    <source>
        <dbReference type="SAM" id="Phobius"/>
    </source>
</evidence>
<dbReference type="SUPFAM" id="SSF55811">
    <property type="entry name" value="Nudix"/>
    <property type="match status" value="1"/>
</dbReference>
<dbReference type="SUPFAM" id="SSF48317">
    <property type="entry name" value="Acid phosphatase/Vanadium-dependent haloperoxidase"/>
    <property type="match status" value="1"/>
</dbReference>
<feature type="transmembrane region" description="Helical" evidence="4">
    <location>
        <begin position="284"/>
        <end position="303"/>
    </location>
</feature>
<feature type="transmembrane region" description="Helical" evidence="4">
    <location>
        <begin position="368"/>
        <end position="389"/>
    </location>
</feature>
<reference evidence="7 8" key="1">
    <citation type="submission" date="2020-03" db="EMBL/GenBank/DDBJ databases">
        <title>Genome mining reveals the biosynthetic pathways of PHA and ectoines of the halophilic strain Salinivibrio costicola M318 isolated from fermented shrimp paste.</title>
        <authorList>
            <person name="Doan T.V."/>
            <person name="Tran L.T."/>
            <person name="Trieu T.A."/>
            <person name="Nguyen Q.V."/>
            <person name="Quach T.N."/>
            <person name="Phi T.Q."/>
            <person name="Kumar S."/>
        </authorList>
    </citation>
    <scope>NUCLEOTIDE SEQUENCE [LARGE SCALE GENOMIC DNA]</scope>
    <source>
        <strain evidence="7 8">M318</strain>
    </source>
</reference>
<dbReference type="EC" id="3.6.1.27" evidence="1"/>
<comment type="catalytic activity">
    <reaction evidence="3">
        <text>di-trans,octa-cis-undecaprenyl diphosphate + H2O = di-trans,octa-cis-undecaprenyl phosphate + phosphate + H(+)</text>
        <dbReference type="Rhea" id="RHEA:28094"/>
        <dbReference type="ChEBI" id="CHEBI:15377"/>
        <dbReference type="ChEBI" id="CHEBI:15378"/>
        <dbReference type="ChEBI" id="CHEBI:43474"/>
        <dbReference type="ChEBI" id="CHEBI:58405"/>
        <dbReference type="ChEBI" id="CHEBI:60392"/>
        <dbReference type="EC" id="3.6.1.27"/>
    </reaction>
</comment>
<dbReference type="Pfam" id="PF00293">
    <property type="entry name" value="NUDIX"/>
    <property type="match status" value="1"/>
</dbReference>
<dbReference type="SMART" id="SM00014">
    <property type="entry name" value="acidPPc"/>
    <property type="match status" value="1"/>
</dbReference>
<evidence type="ECO:0000313" key="8">
    <source>
        <dbReference type="Proteomes" id="UP000501408"/>
    </source>
</evidence>
<keyword evidence="4" id="KW-0472">Membrane</keyword>
<proteinExistence type="predicted"/>
<feature type="transmembrane region" description="Helical" evidence="4">
    <location>
        <begin position="214"/>
        <end position="237"/>
    </location>
</feature>
<dbReference type="PANTHER" id="PTHR14969:SF13">
    <property type="entry name" value="AT30094P"/>
    <property type="match status" value="1"/>
</dbReference>
<evidence type="ECO:0000259" key="6">
    <source>
        <dbReference type="PROSITE" id="PS51462"/>
    </source>
</evidence>
<sequence>MKWSIALLLSVVSWLVSSSVLTDAENTFSPEQGIAGVACMVVDPAGRLLLVKDRVSGRYGLPGGRVSLAESPQKALAREVFEETAIRVDVGKVRYQDHRGVLFDCRSLAPLPVVSQADGTGILPAWLAPNFASEIDEARLVPKAHAEDYQYRFNDRGALLWSLVDKVPSSDVTALADFSALAPAFYVSQYGLVSGVQQAVAAMGETMASFTTQVFWLVNILGETAFYLAFVPLFLVFRGHKSALSLLFLLISAAAVSTLLKSGFAMPRPFFIWPELKIGDARGFTVPSGHTLLAAAVTTAWYLKRRAEHPPAYGALALTVLVIVLMGLNRMYLGVHFASDVIIGGLIGAGIASVTVKLDSLTVKNARPLLNTARIWLLVCIVLALAALAVKLPNLLYLAALAAGVYTGQVWHKLFPTRKPAQTRGGKILTFAWIILGAGIILGIAYGVSQLTGVSWVLLIFTCMAIWSIPPWALIASPELARWLARKIGMQSL</sequence>
<feature type="transmembrane region" description="Helical" evidence="4">
    <location>
        <begin position="454"/>
        <end position="476"/>
    </location>
</feature>
<dbReference type="PANTHER" id="PTHR14969">
    <property type="entry name" value="SPHINGOSINE-1-PHOSPHATE PHOSPHOHYDROLASE"/>
    <property type="match status" value="1"/>
</dbReference>
<dbReference type="PROSITE" id="PS51462">
    <property type="entry name" value="NUDIX"/>
    <property type="match status" value="1"/>
</dbReference>
<evidence type="ECO:0000256" key="2">
    <source>
        <dbReference type="ARBA" id="ARBA00032707"/>
    </source>
</evidence>
<feature type="transmembrane region" description="Helical" evidence="4">
    <location>
        <begin position="244"/>
        <end position="264"/>
    </location>
</feature>
<keyword evidence="5" id="KW-0732">Signal</keyword>
<keyword evidence="8" id="KW-1185">Reference proteome</keyword>
<dbReference type="InterPro" id="IPR000086">
    <property type="entry name" value="NUDIX_hydrolase_dom"/>
</dbReference>
<dbReference type="Proteomes" id="UP000501408">
    <property type="component" value="Chromosome 1"/>
</dbReference>
<gene>
    <name evidence="7" type="ORF">HBA18_08010</name>
</gene>
<name>A0ABX6K453_SALCS</name>
<evidence type="ECO:0000256" key="3">
    <source>
        <dbReference type="ARBA" id="ARBA00047594"/>
    </source>
</evidence>
<keyword evidence="4" id="KW-1133">Transmembrane helix</keyword>
<feature type="transmembrane region" description="Helical" evidence="4">
    <location>
        <begin position="334"/>
        <end position="356"/>
    </location>
</feature>
<feature type="transmembrane region" description="Helical" evidence="4">
    <location>
        <begin position="310"/>
        <end position="328"/>
    </location>
</feature>
<dbReference type="InterPro" id="IPR036938">
    <property type="entry name" value="PAP2/HPO_sf"/>
</dbReference>
<feature type="transmembrane region" description="Helical" evidence="4">
    <location>
        <begin position="428"/>
        <end position="448"/>
    </location>
</feature>
<dbReference type="InterPro" id="IPR015797">
    <property type="entry name" value="NUDIX_hydrolase-like_dom_sf"/>
</dbReference>
<dbReference type="CDD" id="cd02883">
    <property type="entry name" value="NUDIX_Hydrolase"/>
    <property type="match status" value="1"/>
</dbReference>
<dbReference type="InterPro" id="IPR000326">
    <property type="entry name" value="PAP2/HPO"/>
</dbReference>
<protein>
    <recommendedName>
        <fullName evidence="1">undecaprenyl-diphosphate phosphatase</fullName>
        <ecNumber evidence="1">3.6.1.27</ecNumber>
    </recommendedName>
    <alternativeName>
        <fullName evidence="2">Undecaprenyl pyrophosphate phosphatase</fullName>
    </alternativeName>
</protein>
<organism evidence="7 8">
    <name type="scientific">Salinivibrio costicola</name>
    <name type="common">Vibrio costicola</name>
    <dbReference type="NCBI Taxonomy" id="51367"/>
    <lineage>
        <taxon>Bacteria</taxon>
        <taxon>Pseudomonadati</taxon>
        <taxon>Pseudomonadota</taxon>
        <taxon>Gammaproteobacteria</taxon>
        <taxon>Vibrionales</taxon>
        <taxon>Vibrionaceae</taxon>
        <taxon>Salinivibrio</taxon>
    </lineage>
</organism>
<evidence type="ECO:0000256" key="1">
    <source>
        <dbReference type="ARBA" id="ARBA00012374"/>
    </source>
</evidence>
<evidence type="ECO:0000256" key="5">
    <source>
        <dbReference type="SAM" id="SignalP"/>
    </source>
</evidence>